<protein>
    <recommendedName>
        <fullName evidence="6">Major facilitator superfamily (MFS) profile domain-containing protein</fullName>
    </recommendedName>
</protein>
<keyword evidence="3 5" id="KW-1133">Transmembrane helix</keyword>
<name>A0A9W9YZU4_9CNID</name>
<feature type="transmembrane region" description="Helical" evidence="5">
    <location>
        <begin position="232"/>
        <end position="250"/>
    </location>
</feature>
<comment type="subcellular location">
    <subcellularLocation>
        <location evidence="1">Membrane</location>
        <topology evidence="1">Multi-pass membrane protein</topology>
    </subcellularLocation>
</comment>
<keyword evidence="4 5" id="KW-0472">Membrane</keyword>
<feature type="transmembrane region" description="Helical" evidence="5">
    <location>
        <begin position="208"/>
        <end position="226"/>
    </location>
</feature>
<feature type="transmembrane region" description="Helical" evidence="5">
    <location>
        <begin position="405"/>
        <end position="426"/>
    </location>
</feature>
<reference evidence="7" key="1">
    <citation type="submission" date="2023-01" db="EMBL/GenBank/DDBJ databases">
        <title>Genome assembly of the deep-sea coral Lophelia pertusa.</title>
        <authorList>
            <person name="Herrera S."/>
            <person name="Cordes E."/>
        </authorList>
    </citation>
    <scope>NUCLEOTIDE SEQUENCE</scope>
    <source>
        <strain evidence="7">USNM1676648</strain>
        <tissue evidence="7">Polyp</tissue>
    </source>
</reference>
<dbReference type="InterPro" id="IPR020846">
    <property type="entry name" value="MFS_dom"/>
</dbReference>
<keyword evidence="2 5" id="KW-0812">Transmembrane</keyword>
<evidence type="ECO:0000256" key="5">
    <source>
        <dbReference type="SAM" id="Phobius"/>
    </source>
</evidence>
<proteinExistence type="predicted"/>
<dbReference type="PROSITE" id="PS50850">
    <property type="entry name" value="MFS"/>
    <property type="match status" value="1"/>
</dbReference>
<organism evidence="7 8">
    <name type="scientific">Desmophyllum pertusum</name>
    <dbReference type="NCBI Taxonomy" id="174260"/>
    <lineage>
        <taxon>Eukaryota</taxon>
        <taxon>Metazoa</taxon>
        <taxon>Cnidaria</taxon>
        <taxon>Anthozoa</taxon>
        <taxon>Hexacorallia</taxon>
        <taxon>Scleractinia</taxon>
        <taxon>Caryophylliina</taxon>
        <taxon>Caryophylliidae</taxon>
        <taxon>Desmophyllum</taxon>
    </lineage>
</organism>
<dbReference type="EMBL" id="MU826861">
    <property type="protein sequence ID" value="KAJ7370614.1"/>
    <property type="molecule type" value="Genomic_DNA"/>
</dbReference>
<comment type="caution">
    <text evidence="7">The sequence shown here is derived from an EMBL/GenBank/DDBJ whole genome shotgun (WGS) entry which is preliminary data.</text>
</comment>
<dbReference type="GO" id="GO:0022857">
    <property type="term" value="F:transmembrane transporter activity"/>
    <property type="evidence" value="ECO:0007669"/>
    <property type="project" value="InterPro"/>
</dbReference>
<evidence type="ECO:0000256" key="2">
    <source>
        <dbReference type="ARBA" id="ARBA00022692"/>
    </source>
</evidence>
<dbReference type="Pfam" id="PF00083">
    <property type="entry name" value="Sugar_tr"/>
    <property type="match status" value="1"/>
</dbReference>
<evidence type="ECO:0000313" key="8">
    <source>
        <dbReference type="Proteomes" id="UP001163046"/>
    </source>
</evidence>
<feature type="transmembrane region" description="Helical" evidence="5">
    <location>
        <begin position="33"/>
        <end position="57"/>
    </location>
</feature>
<evidence type="ECO:0000313" key="7">
    <source>
        <dbReference type="EMBL" id="KAJ7370614.1"/>
    </source>
</evidence>
<feature type="transmembrane region" description="Helical" evidence="5">
    <location>
        <begin position="343"/>
        <end position="364"/>
    </location>
</feature>
<evidence type="ECO:0000259" key="6">
    <source>
        <dbReference type="PROSITE" id="PS50850"/>
    </source>
</evidence>
<feature type="transmembrane region" description="Helical" evidence="5">
    <location>
        <begin position="373"/>
        <end position="390"/>
    </location>
</feature>
<evidence type="ECO:0000256" key="4">
    <source>
        <dbReference type="ARBA" id="ARBA00023136"/>
    </source>
</evidence>
<dbReference type="Gene3D" id="1.20.1250.20">
    <property type="entry name" value="MFS general substrate transporter like domains"/>
    <property type="match status" value="1"/>
</dbReference>
<feature type="transmembrane region" description="Helical" evidence="5">
    <location>
        <begin position="114"/>
        <end position="135"/>
    </location>
</feature>
<dbReference type="OrthoDB" id="5958014at2759"/>
<gene>
    <name evidence="7" type="ORF">OS493_031350</name>
</gene>
<dbReference type="Proteomes" id="UP001163046">
    <property type="component" value="Unassembled WGS sequence"/>
</dbReference>
<feature type="transmembrane region" description="Helical" evidence="5">
    <location>
        <begin position="314"/>
        <end position="331"/>
    </location>
</feature>
<dbReference type="SUPFAM" id="SSF103473">
    <property type="entry name" value="MFS general substrate transporter"/>
    <property type="match status" value="1"/>
</dbReference>
<feature type="domain" description="Major facilitator superfamily (MFS) profile" evidence="6">
    <location>
        <begin position="34"/>
        <end position="473"/>
    </location>
</feature>
<dbReference type="InterPro" id="IPR036259">
    <property type="entry name" value="MFS_trans_sf"/>
</dbReference>
<accession>A0A9W9YZU4</accession>
<evidence type="ECO:0000256" key="1">
    <source>
        <dbReference type="ARBA" id="ARBA00004141"/>
    </source>
</evidence>
<dbReference type="AlphaFoldDB" id="A0A9W9YZU4"/>
<dbReference type="GO" id="GO:0016020">
    <property type="term" value="C:membrane"/>
    <property type="evidence" value="ECO:0007669"/>
    <property type="project" value="UniProtKB-SubCell"/>
</dbReference>
<feature type="transmembrane region" description="Helical" evidence="5">
    <location>
        <begin position="177"/>
        <end position="196"/>
    </location>
</feature>
<sequence length="473" mass="52940">MDEQKPTPKAVMALNADQILEKIGSFGRYQLRLIIMANILGWFWFAWPLLVTTFIAAEPGWRCVVNSSECKLNGTANPGDDNFDLRCDMSRDDWEFVDDYTSVVTEFDLVCDKALYGTIASSLLFLGSLFGCLVISTLSDKFGRKTIIFGTGFTVALFSLLSAFPNVYWLFTVFRFIVGFSLGGGLSVFILVSEFVGVRHRSMMGTSLWYSWTLSLMALAGIAYLIRDWRTLCIVTGAPAIPIAIGFFFSPESLRWLIVKGKTDEALKLCKNIARVNGKEIQEGELQFEENQEQQQRLGDIRDLFGSRDMIKKTLIMLYCWFVNALVYYGVYLSTPTIGGNMYLNFFLTSVIELPAIPAGIWIYNRFGRKKSVIIPMLLTAVGAGGSVLLTTDDESNKGYFVGKIIMSLIWAKFWIMISFDGLYVYSGELFPTVVRNIAMGTLEAAASIGSFCSPYIVYSVSYIAKTDFITRG</sequence>
<evidence type="ECO:0000256" key="3">
    <source>
        <dbReference type="ARBA" id="ARBA00022989"/>
    </source>
</evidence>
<feature type="transmembrane region" description="Helical" evidence="5">
    <location>
        <begin position="147"/>
        <end position="171"/>
    </location>
</feature>
<keyword evidence="8" id="KW-1185">Reference proteome</keyword>
<dbReference type="PROSITE" id="PS00216">
    <property type="entry name" value="SUGAR_TRANSPORT_1"/>
    <property type="match status" value="1"/>
</dbReference>
<dbReference type="InterPro" id="IPR005828">
    <property type="entry name" value="MFS_sugar_transport-like"/>
</dbReference>
<dbReference type="InterPro" id="IPR005829">
    <property type="entry name" value="Sugar_transporter_CS"/>
</dbReference>
<dbReference type="PANTHER" id="PTHR24064">
    <property type="entry name" value="SOLUTE CARRIER FAMILY 22 MEMBER"/>
    <property type="match status" value="1"/>
</dbReference>